<organism evidence="1 2">
    <name type="scientific">Brachionus plicatilis</name>
    <name type="common">Marine rotifer</name>
    <name type="synonym">Brachionus muelleri</name>
    <dbReference type="NCBI Taxonomy" id="10195"/>
    <lineage>
        <taxon>Eukaryota</taxon>
        <taxon>Metazoa</taxon>
        <taxon>Spiralia</taxon>
        <taxon>Gnathifera</taxon>
        <taxon>Rotifera</taxon>
        <taxon>Eurotatoria</taxon>
        <taxon>Monogononta</taxon>
        <taxon>Pseudotrocha</taxon>
        <taxon>Ploima</taxon>
        <taxon>Brachionidae</taxon>
        <taxon>Brachionus</taxon>
    </lineage>
</organism>
<keyword evidence="2" id="KW-1185">Reference proteome</keyword>
<feature type="non-terminal residue" evidence="1">
    <location>
        <position position="1"/>
    </location>
</feature>
<gene>
    <name evidence="1" type="ORF">BpHYR1_033762</name>
</gene>
<dbReference type="AlphaFoldDB" id="A0A3M7T2M9"/>
<sequence>LIISFKHHYLSFPIIHKNTLKRIVSSGLSVPESLGEKGDSILLVGRFLIKELTFLLLLPDLPL</sequence>
<proteinExistence type="predicted"/>
<name>A0A3M7T2M9_BRAPC</name>
<dbReference type="EMBL" id="REGN01000413">
    <property type="protein sequence ID" value="RNA42120.1"/>
    <property type="molecule type" value="Genomic_DNA"/>
</dbReference>
<evidence type="ECO:0000313" key="1">
    <source>
        <dbReference type="EMBL" id="RNA42120.1"/>
    </source>
</evidence>
<comment type="caution">
    <text evidence="1">The sequence shown here is derived from an EMBL/GenBank/DDBJ whole genome shotgun (WGS) entry which is preliminary data.</text>
</comment>
<dbReference type="Proteomes" id="UP000276133">
    <property type="component" value="Unassembled WGS sequence"/>
</dbReference>
<protein>
    <submittedName>
        <fullName evidence="1">Uncharacterized protein</fullName>
    </submittedName>
</protein>
<reference evidence="1 2" key="1">
    <citation type="journal article" date="2018" name="Sci. Rep.">
        <title>Genomic signatures of local adaptation to the degree of environmental predictability in rotifers.</title>
        <authorList>
            <person name="Franch-Gras L."/>
            <person name="Hahn C."/>
            <person name="Garcia-Roger E.M."/>
            <person name="Carmona M.J."/>
            <person name="Serra M."/>
            <person name="Gomez A."/>
        </authorList>
    </citation>
    <scope>NUCLEOTIDE SEQUENCE [LARGE SCALE GENOMIC DNA]</scope>
    <source>
        <strain evidence="1">HYR1</strain>
    </source>
</reference>
<accession>A0A3M7T2M9</accession>
<evidence type="ECO:0000313" key="2">
    <source>
        <dbReference type="Proteomes" id="UP000276133"/>
    </source>
</evidence>